<evidence type="ECO:0000313" key="2">
    <source>
        <dbReference type="Proteomes" id="UP000821845"/>
    </source>
</evidence>
<comment type="caution">
    <text evidence="1">The sequence shown here is derived from an EMBL/GenBank/DDBJ whole genome shotgun (WGS) entry which is preliminary data.</text>
</comment>
<reference evidence="1" key="1">
    <citation type="submission" date="2020-05" db="EMBL/GenBank/DDBJ databases">
        <title>Large-scale comparative analyses of tick genomes elucidate their genetic diversity and vector capacities.</title>
        <authorList>
            <person name="Jia N."/>
            <person name="Wang J."/>
            <person name="Shi W."/>
            <person name="Du L."/>
            <person name="Sun Y."/>
            <person name="Zhan W."/>
            <person name="Jiang J."/>
            <person name="Wang Q."/>
            <person name="Zhang B."/>
            <person name="Ji P."/>
            <person name="Sakyi L.B."/>
            <person name="Cui X."/>
            <person name="Yuan T."/>
            <person name="Jiang B."/>
            <person name="Yang W."/>
            <person name="Lam T.T.-Y."/>
            <person name="Chang Q."/>
            <person name="Ding S."/>
            <person name="Wang X."/>
            <person name="Zhu J."/>
            <person name="Ruan X."/>
            <person name="Zhao L."/>
            <person name="Wei J."/>
            <person name="Que T."/>
            <person name="Du C."/>
            <person name="Cheng J."/>
            <person name="Dai P."/>
            <person name="Han X."/>
            <person name="Huang E."/>
            <person name="Gao Y."/>
            <person name="Liu J."/>
            <person name="Shao H."/>
            <person name="Ye R."/>
            <person name="Li L."/>
            <person name="Wei W."/>
            <person name="Wang X."/>
            <person name="Wang C."/>
            <person name="Yang T."/>
            <person name="Huo Q."/>
            <person name="Li W."/>
            <person name="Guo W."/>
            <person name="Chen H."/>
            <person name="Zhou L."/>
            <person name="Ni X."/>
            <person name="Tian J."/>
            <person name="Zhou Y."/>
            <person name="Sheng Y."/>
            <person name="Liu T."/>
            <person name="Pan Y."/>
            <person name="Xia L."/>
            <person name="Li J."/>
            <person name="Zhao F."/>
            <person name="Cao W."/>
        </authorList>
    </citation>
    <scope>NUCLEOTIDE SEQUENCE</scope>
    <source>
        <strain evidence="1">Hyas-2018</strain>
    </source>
</reference>
<sequence length="586" mass="60932">MIFALVSQISRAFHRLNFAMASWWLIVLLSSQVIFQQTPVEATFDIGLGWLRGESSLFGFLNTTATAATTETTIPLTTPLGAITTDHVLLEWHTDDITGNAVTATTTNAATTVTAEQTTITETDAGIAGTTNYAVPYATPVSLDDLALHIGKVPDPVLHVVSNRDGSQSFVVISGREGPTDITTPTSTSTTEATTATATRASVAEPTTPTVAGTTNPAAPNTTSPYLILLHYLRPFIFGRLGAASTAGSTEATTAVPSTRPPRLTDVPDSNPATTDTTNPGLSASSVHTPAPTTPSTVVTATATEPTALTTISRRLSQTTAVPDADLATYPAEFRATEPPESLTTQDALGYGNASSTQTLATEGKPSNGATAFDTTISTTPVVSTTATATPASTLPNFYISTTVSPDTTTAKTITTDAITSDPNTLPPETTTVSTTATDAITRDANRTPAPRFLATSVGSEHTTVHTTSVTTVTSQVAQDSDAPNARSVSPTSVTNGTTDDISATLDNAPSTTVGDTSTRTNAPGQLGSLVSRLIEEVTQPTIGDLREVTFAPWPPTAVLKSNSGNGADEPKYRYFYDPTQVMQVL</sequence>
<gene>
    <name evidence="1" type="ORF">HPB50_011387</name>
</gene>
<organism evidence="1 2">
    <name type="scientific">Hyalomma asiaticum</name>
    <name type="common">Tick</name>
    <dbReference type="NCBI Taxonomy" id="266040"/>
    <lineage>
        <taxon>Eukaryota</taxon>
        <taxon>Metazoa</taxon>
        <taxon>Ecdysozoa</taxon>
        <taxon>Arthropoda</taxon>
        <taxon>Chelicerata</taxon>
        <taxon>Arachnida</taxon>
        <taxon>Acari</taxon>
        <taxon>Parasitiformes</taxon>
        <taxon>Ixodida</taxon>
        <taxon>Ixodoidea</taxon>
        <taxon>Ixodidae</taxon>
        <taxon>Hyalomminae</taxon>
        <taxon>Hyalomma</taxon>
    </lineage>
</organism>
<proteinExistence type="predicted"/>
<dbReference type="EMBL" id="CM023490">
    <property type="protein sequence ID" value="KAH6942875.1"/>
    <property type="molecule type" value="Genomic_DNA"/>
</dbReference>
<name>A0ACB7T7B2_HYAAI</name>
<accession>A0ACB7T7B2</accession>
<protein>
    <submittedName>
        <fullName evidence="1">Uncharacterized protein</fullName>
    </submittedName>
</protein>
<keyword evidence="2" id="KW-1185">Reference proteome</keyword>
<dbReference type="Proteomes" id="UP000821845">
    <property type="component" value="Chromosome 10"/>
</dbReference>
<evidence type="ECO:0000313" key="1">
    <source>
        <dbReference type="EMBL" id="KAH6942875.1"/>
    </source>
</evidence>